<dbReference type="Gene3D" id="2.40.30.170">
    <property type="match status" value="1"/>
</dbReference>
<proteinExistence type="predicted"/>
<dbReference type="Pfam" id="PF25989">
    <property type="entry name" value="YknX_C"/>
    <property type="match status" value="1"/>
</dbReference>
<feature type="transmembrane region" description="Helical" evidence="2">
    <location>
        <begin position="7"/>
        <end position="26"/>
    </location>
</feature>
<keyword evidence="1" id="KW-0175">Coiled coil</keyword>
<evidence type="ECO:0000259" key="3">
    <source>
        <dbReference type="Pfam" id="PF25989"/>
    </source>
</evidence>
<evidence type="ECO:0000256" key="2">
    <source>
        <dbReference type="SAM" id="Phobius"/>
    </source>
</evidence>
<name>A0ABW3TCP8_9RHOB</name>
<sequence length="406" mass="43444">MTRYIRLILGAIAALAVIGGLFWALLPQPVPVDLVKARIAPMEVTVTAEGMTRIREPWQVTAPVTGNTTRSPVETGDHVTAGETIVAVIQPAEPAFLDARARRLAEAAVTEAEAAVKLAEAQLERADVELIHFEAELERNKTLAQRGTVSVTMLENSAQAAASARAARQAAQAELELTRATLDRARAQLMGPEAPEAGGAISECCIRLTAPVSGTVLDVADQNARLVQAGAPLLSIGDLDDLEIEVDLLSADTIGIAPGTRAHVERWGGEGVIEAEVRRIDPSAFTRISALGIEEQRVRLLLDITSPPENRAGLGDRYRVYVRIVVWSAQDVLQVPRAALFRQDGQWALFVAQDDRAAIRIVETGRMTADWVQIISGIADGESVVAYPGSRVDAGVRLTARTVGAD</sequence>
<evidence type="ECO:0000313" key="4">
    <source>
        <dbReference type="EMBL" id="MFD1194954.1"/>
    </source>
</evidence>
<gene>
    <name evidence="4" type="ORF">ACFQ3C_09755</name>
</gene>
<feature type="coiled-coil region" evidence="1">
    <location>
        <begin position="102"/>
        <end position="188"/>
    </location>
</feature>
<reference evidence="5" key="1">
    <citation type="journal article" date="2019" name="Int. J. Syst. Evol. Microbiol.">
        <title>The Global Catalogue of Microorganisms (GCM) 10K type strain sequencing project: providing services to taxonomists for standard genome sequencing and annotation.</title>
        <authorList>
            <consortium name="The Broad Institute Genomics Platform"/>
            <consortium name="The Broad Institute Genome Sequencing Center for Infectious Disease"/>
            <person name="Wu L."/>
            <person name="Ma J."/>
        </authorList>
    </citation>
    <scope>NUCLEOTIDE SEQUENCE [LARGE SCALE GENOMIC DNA]</scope>
    <source>
        <strain evidence="5">CCUG 55328</strain>
    </source>
</reference>
<protein>
    <submittedName>
        <fullName evidence="4">Efflux RND transporter periplasmic adaptor subunit</fullName>
    </submittedName>
</protein>
<dbReference type="Gene3D" id="2.40.420.20">
    <property type="match status" value="1"/>
</dbReference>
<dbReference type="Gene3D" id="2.40.50.100">
    <property type="match status" value="1"/>
</dbReference>
<evidence type="ECO:0000256" key="1">
    <source>
        <dbReference type="SAM" id="Coils"/>
    </source>
</evidence>
<keyword evidence="2" id="KW-1133">Transmembrane helix</keyword>
<dbReference type="PANTHER" id="PTHR30469:SF15">
    <property type="entry name" value="HLYD FAMILY OF SECRETION PROTEINS"/>
    <property type="match status" value="1"/>
</dbReference>
<evidence type="ECO:0000313" key="5">
    <source>
        <dbReference type="Proteomes" id="UP001597151"/>
    </source>
</evidence>
<comment type="caution">
    <text evidence="4">The sequence shown here is derived from an EMBL/GenBank/DDBJ whole genome shotgun (WGS) entry which is preliminary data.</text>
</comment>
<keyword evidence="2" id="KW-0812">Transmembrane</keyword>
<dbReference type="EMBL" id="JBHTKR010000004">
    <property type="protein sequence ID" value="MFD1194954.1"/>
    <property type="molecule type" value="Genomic_DNA"/>
</dbReference>
<dbReference type="Proteomes" id="UP001597151">
    <property type="component" value="Unassembled WGS sequence"/>
</dbReference>
<organism evidence="4 5">
    <name type="scientific">Seohaeicola saemankumensis</name>
    <dbReference type="NCBI Taxonomy" id="481181"/>
    <lineage>
        <taxon>Bacteria</taxon>
        <taxon>Pseudomonadati</taxon>
        <taxon>Pseudomonadota</taxon>
        <taxon>Alphaproteobacteria</taxon>
        <taxon>Rhodobacterales</taxon>
        <taxon>Roseobacteraceae</taxon>
        <taxon>Seohaeicola</taxon>
    </lineage>
</organism>
<dbReference type="InterPro" id="IPR058637">
    <property type="entry name" value="YknX-like_C"/>
</dbReference>
<dbReference type="PANTHER" id="PTHR30469">
    <property type="entry name" value="MULTIDRUG RESISTANCE PROTEIN MDTA"/>
    <property type="match status" value="1"/>
</dbReference>
<accession>A0ABW3TCP8</accession>
<keyword evidence="2" id="KW-0472">Membrane</keyword>
<dbReference type="Gene3D" id="1.10.287.470">
    <property type="entry name" value="Helix hairpin bin"/>
    <property type="match status" value="1"/>
</dbReference>
<keyword evidence="5" id="KW-1185">Reference proteome</keyword>
<feature type="domain" description="YknX-like C-terminal permuted SH3-like" evidence="3">
    <location>
        <begin position="332"/>
        <end position="397"/>
    </location>
</feature>
<dbReference type="RefSeq" id="WP_380791170.1">
    <property type="nucleotide sequence ID" value="NZ_JBHTKR010000004.1"/>
</dbReference>